<keyword evidence="4 7" id="KW-1133">Transmembrane helix</keyword>
<reference evidence="9 10" key="1">
    <citation type="submission" date="2016-04" db="EMBL/GenBank/DDBJ databases">
        <title>A degradative enzymes factory behind the ericoid mycorrhizal symbiosis.</title>
        <authorList>
            <consortium name="DOE Joint Genome Institute"/>
            <person name="Martino E."/>
            <person name="Morin E."/>
            <person name="Grelet G."/>
            <person name="Kuo A."/>
            <person name="Kohler A."/>
            <person name="Daghino S."/>
            <person name="Barry K."/>
            <person name="Choi C."/>
            <person name="Cichocki N."/>
            <person name="Clum A."/>
            <person name="Copeland A."/>
            <person name="Hainaut M."/>
            <person name="Haridas S."/>
            <person name="Labutti K."/>
            <person name="Lindquist E."/>
            <person name="Lipzen A."/>
            <person name="Khouja H.-R."/>
            <person name="Murat C."/>
            <person name="Ohm R."/>
            <person name="Olson A."/>
            <person name="Spatafora J."/>
            <person name="Veneault-Fourrey C."/>
            <person name="Henrissat B."/>
            <person name="Grigoriev I."/>
            <person name="Martin F."/>
            <person name="Perotto S."/>
        </authorList>
    </citation>
    <scope>NUCLEOTIDE SEQUENCE [LARGE SCALE GENOMIC DNA]</scope>
    <source>
        <strain evidence="9 10">E</strain>
    </source>
</reference>
<dbReference type="PANTHER" id="PTHR10165:SF154">
    <property type="entry name" value="PAP2 DOMAIN PROTEIN (AFU_ORTHOLOGUE AFUA_1G09730)"/>
    <property type="match status" value="1"/>
</dbReference>
<dbReference type="InterPro" id="IPR036938">
    <property type="entry name" value="PAP2/HPO_sf"/>
</dbReference>
<feature type="transmembrane region" description="Helical" evidence="7">
    <location>
        <begin position="200"/>
        <end position="224"/>
    </location>
</feature>
<feature type="compositionally biased region" description="Gly residues" evidence="6">
    <location>
        <begin position="395"/>
        <end position="406"/>
    </location>
</feature>
<feature type="transmembrane region" description="Helical" evidence="7">
    <location>
        <begin position="286"/>
        <end position="303"/>
    </location>
</feature>
<dbReference type="GO" id="GO:0008195">
    <property type="term" value="F:phosphatidate phosphatase activity"/>
    <property type="evidence" value="ECO:0007669"/>
    <property type="project" value="TreeGrafter"/>
</dbReference>
<evidence type="ECO:0000256" key="7">
    <source>
        <dbReference type="SAM" id="Phobius"/>
    </source>
</evidence>
<dbReference type="Proteomes" id="UP000235371">
    <property type="component" value="Unassembled WGS sequence"/>
</dbReference>
<evidence type="ECO:0000256" key="3">
    <source>
        <dbReference type="ARBA" id="ARBA00022692"/>
    </source>
</evidence>
<evidence type="ECO:0000256" key="5">
    <source>
        <dbReference type="ARBA" id="ARBA00023136"/>
    </source>
</evidence>
<organism evidence="9 10">
    <name type="scientific">Hyaloscypha bicolor E</name>
    <dbReference type="NCBI Taxonomy" id="1095630"/>
    <lineage>
        <taxon>Eukaryota</taxon>
        <taxon>Fungi</taxon>
        <taxon>Dikarya</taxon>
        <taxon>Ascomycota</taxon>
        <taxon>Pezizomycotina</taxon>
        <taxon>Leotiomycetes</taxon>
        <taxon>Helotiales</taxon>
        <taxon>Hyaloscyphaceae</taxon>
        <taxon>Hyaloscypha</taxon>
        <taxon>Hyaloscypha bicolor</taxon>
    </lineage>
</organism>
<evidence type="ECO:0000313" key="10">
    <source>
        <dbReference type="Proteomes" id="UP000235371"/>
    </source>
</evidence>
<proteinExistence type="inferred from homology"/>
<keyword evidence="3 7" id="KW-0812">Transmembrane</keyword>
<dbReference type="EMBL" id="KZ613854">
    <property type="protein sequence ID" value="PMD55872.1"/>
    <property type="molecule type" value="Genomic_DNA"/>
</dbReference>
<keyword evidence="9" id="KW-0560">Oxidoreductase</keyword>
<protein>
    <submittedName>
        <fullName evidence="9">Acid phosphatase/Vanadium-dependent haloperoxidase</fullName>
    </submittedName>
</protein>
<feature type="domain" description="Phosphatidic acid phosphatase type 2/haloperoxidase" evidence="8">
    <location>
        <begin position="117"/>
        <end position="241"/>
    </location>
</feature>
<feature type="region of interest" description="Disordered" evidence="6">
    <location>
        <begin position="380"/>
        <end position="406"/>
    </location>
</feature>
<dbReference type="GeneID" id="36596816"/>
<keyword evidence="5 7" id="KW-0472">Membrane</keyword>
<feature type="transmembrane region" description="Helical" evidence="7">
    <location>
        <begin position="21"/>
        <end position="41"/>
    </location>
</feature>
<comment type="subcellular location">
    <subcellularLocation>
        <location evidence="1">Membrane</location>
        <topology evidence="1">Multi-pass membrane protein</topology>
    </subcellularLocation>
</comment>
<keyword evidence="10" id="KW-1185">Reference proteome</keyword>
<evidence type="ECO:0000256" key="2">
    <source>
        <dbReference type="ARBA" id="ARBA00008816"/>
    </source>
</evidence>
<evidence type="ECO:0000256" key="6">
    <source>
        <dbReference type="SAM" id="MobiDB-lite"/>
    </source>
</evidence>
<keyword evidence="9" id="KW-0575">Peroxidase</keyword>
<dbReference type="RefSeq" id="XP_024732776.1">
    <property type="nucleotide sequence ID" value="XM_024888740.1"/>
</dbReference>
<dbReference type="FunFam" id="1.20.144.10:FF:000042">
    <property type="entry name" value="PAP2 domain protein"/>
    <property type="match status" value="1"/>
</dbReference>
<dbReference type="Gene3D" id="1.20.144.10">
    <property type="entry name" value="Phosphatidic acid phosphatase type 2/haloperoxidase"/>
    <property type="match status" value="1"/>
</dbReference>
<dbReference type="GO" id="GO:0004601">
    <property type="term" value="F:peroxidase activity"/>
    <property type="evidence" value="ECO:0007669"/>
    <property type="project" value="UniProtKB-KW"/>
</dbReference>
<dbReference type="SUPFAM" id="SSF48317">
    <property type="entry name" value="Acid phosphatase/Vanadium-dependent haloperoxidase"/>
    <property type="match status" value="1"/>
</dbReference>
<dbReference type="Pfam" id="PF01569">
    <property type="entry name" value="PAP2"/>
    <property type="match status" value="1"/>
</dbReference>
<evidence type="ECO:0000256" key="4">
    <source>
        <dbReference type="ARBA" id="ARBA00022989"/>
    </source>
</evidence>
<dbReference type="InParanoid" id="A0A2J6SYM8"/>
<evidence type="ECO:0000259" key="8">
    <source>
        <dbReference type="SMART" id="SM00014"/>
    </source>
</evidence>
<dbReference type="PANTHER" id="PTHR10165">
    <property type="entry name" value="LIPID PHOSPHATE PHOSPHATASE"/>
    <property type="match status" value="1"/>
</dbReference>
<comment type="similarity">
    <text evidence="2">Belongs to the PA-phosphatase related phosphoesterase family.</text>
</comment>
<gene>
    <name evidence="9" type="ORF">K444DRAFT_82504</name>
</gene>
<name>A0A2J6SYM8_9HELO</name>
<accession>A0A2J6SYM8</accession>
<dbReference type="AlphaFoldDB" id="A0A2J6SYM8"/>
<dbReference type="InterPro" id="IPR000326">
    <property type="entry name" value="PAP2/HPO"/>
</dbReference>
<dbReference type="InterPro" id="IPR043216">
    <property type="entry name" value="PAP-like"/>
</dbReference>
<dbReference type="CDD" id="cd03390">
    <property type="entry name" value="PAP2_containing_1_like"/>
    <property type="match status" value="1"/>
</dbReference>
<dbReference type="GO" id="GO:0016020">
    <property type="term" value="C:membrane"/>
    <property type="evidence" value="ECO:0007669"/>
    <property type="project" value="UniProtKB-SubCell"/>
</dbReference>
<feature type="transmembrane region" description="Helical" evidence="7">
    <location>
        <begin position="110"/>
        <end position="129"/>
    </location>
</feature>
<dbReference type="SMART" id="SM00014">
    <property type="entry name" value="acidPPc"/>
    <property type="match status" value="1"/>
</dbReference>
<sequence length="406" mass="44070">MKKTRSRAHGGRVSIPLILSYVFDWIIIVAAAVVAAVFSTITPNKRPFSLNNAEISYPFVTKEKISTATLVICGLVAPAAIIFIVCLFLVPGPTVPKSTPKALIWRRKLWEWHTGWLGLGLSLAAAFLITNGMKNLFGKPRPDLLSRCNPDLLNIGKYAVGGFPNALEGFNVVAAAICQQTDKSLLDDGFRSFPSGHSSFSAAGLIYLSLFLASKLAITIPFLAPSFYSQDRSMFSAFPSRAEKRDLENSRIQSQDKQPGDNRVQLPSGHNDAIIAARNQAAAPPVYLLIFAIIPFFAAIYISSTRFSDFRHHGFDILFGFFIGTVTAVFSFRWYHLPISQGAGWSWGPRSKERSFWAGIGVGSYVGRGEADVVADNVDEENGTVDGPVTNDVGGTVGGQSGSEVK</sequence>
<evidence type="ECO:0000313" key="9">
    <source>
        <dbReference type="EMBL" id="PMD55872.1"/>
    </source>
</evidence>
<dbReference type="GO" id="GO:0046839">
    <property type="term" value="P:phospholipid dephosphorylation"/>
    <property type="evidence" value="ECO:0007669"/>
    <property type="project" value="TreeGrafter"/>
</dbReference>
<dbReference type="GO" id="GO:0006644">
    <property type="term" value="P:phospholipid metabolic process"/>
    <property type="evidence" value="ECO:0007669"/>
    <property type="project" value="InterPro"/>
</dbReference>
<evidence type="ECO:0000256" key="1">
    <source>
        <dbReference type="ARBA" id="ARBA00004141"/>
    </source>
</evidence>
<dbReference type="OrthoDB" id="8907274at2759"/>
<dbReference type="STRING" id="1095630.A0A2J6SYM8"/>
<feature type="transmembrane region" description="Helical" evidence="7">
    <location>
        <begin position="65"/>
        <end position="90"/>
    </location>
</feature>
<feature type="transmembrane region" description="Helical" evidence="7">
    <location>
        <begin position="315"/>
        <end position="335"/>
    </location>
</feature>